<organism evidence="1 2">
    <name type="scientific">Cymbomonas tetramitiformis</name>
    <dbReference type="NCBI Taxonomy" id="36881"/>
    <lineage>
        <taxon>Eukaryota</taxon>
        <taxon>Viridiplantae</taxon>
        <taxon>Chlorophyta</taxon>
        <taxon>Pyramimonadophyceae</taxon>
        <taxon>Pyramimonadales</taxon>
        <taxon>Pyramimonadaceae</taxon>
        <taxon>Cymbomonas</taxon>
    </lineage>
</organism>
<dbReference type="EMBL" id="LGRX02026453">
    <property type="protein sequence ID" value="KAK3250856.1"/>
    <property type="molecule type" value="Genomic_DNA"/>
</dbReference>
<evidence type="ECO:0000313" key="1">
    <source>
        <dbReference type="EMBL" id="KAK3250856.1"/>
    </source>
</evidence>
<protein>
    <submittedName>
        <fullName evidence="1">Uncharacterized protein</fullName>
    </submittedName>
</protein>
<keyword evidence="2" id="KW-1185">Reference proteome</keyword>
<accession>A0AAE0C9F0</accession>
<dbReference type="AlphaFoldDB" id="A0AAE0C9F0"/>
<proteinExistence type="predicted"/>
<name>A0AAE0C9F0_9CHLO</name>
<gene>
    <name evidence="1" type="ORF">CYMTET_39786</name>
</gene>
<evidence type="ECO:0000313" key="2">
    <source>
        <dbReference type="Proteomes" id="UP001190700"/>
    </source>
</evidence>
<dbReference type="Proteomes" id="UP001190700">
    <property type="component" value="Unassembled WGS sequence"/>
</dbReference>
<comment type="caution">
    <text evidence="1">The sequence shown here is derived from an EMBL/GenBank/DDBJ whole genome shotgun (WGS) entry which is preliminary data.</text>
</comment>
<reference evidence="1 2" key="1">
    <citation type="journal article" date="2015" name="Genome Biol. Evol.">
        <title>Comparative Genomics of a Bacterivorous Green Alga Reveals Evolutionary Causalities and Consequences of Phago-Mixotrophic Mode of Nutrition.</title>
        <authorList>
            <person name="Burns J.A."/>
            <person name="Paasch A."/>
            <person name="Narechania A."/>
            <person name="Kim E."/>
        </authorList>
    </citation>
    <scope>NUCLEOTIDE SEQUENCE [LARGE SCALE GENOMIC DNA]</scope>
    <source>
        <strain evidence="1 2">PLY_AMNH</strain>
    </source>
</reference>
<sequence>MRTEWGNPNIHVVGIEFPKDAYRLDVKIAMMESVSPKHKYIMWLDCDHVWAQADCMEDMLTSGYPQFNETRTIAMGSGREGKFVTKHLYLEDFKHYKTQETHLSFQQALHLGTFVIHRDFSAKTMELWHDNTVKGCPKDHDGWCDQRDNMVLMRTWLDNPEVIFPFEAPMKFKDHMWGPDKHSCYNHITFRGRCSPLVEPFLDSLCLDSLKPPLSKAYCNILPEKDRVAYVQACRASNGSFPKWAYESPFLKNSKFTTEPRHHRRHRHHFAPSQS</sequence>